<evidence type="ECO:0000313" key="2">
    <source>
        <dbReference type="Ensembl" id="ENSANIP00000013742.1"/>
    </source>
</evidence>
<feature type="compositionally biased region" description="Acidic residues" evidence="1">
    <location>
        <begin position="58"/>
        <end position="68"/>
    </location>
</feature>
<dbReference type="AlphaFoldDB" id="A0A8B9RVI8"/>
<reference evidence="2" key="1">
    <citation type="submission" date="2025-08" db="UniProtKB">
        <authorList>
            <consortium name="Ensembl"/>
        </authorList>
    </citation>
    <scope>IDENTIFICATION</scope>
</reference>
<evidence type="ECO:0000313" key="3">
    <source>
        <dbReference type="Proteomes" id="UP000694541"/>
    </source>
</evidence>
<evidence type="ECO:0000256" key="1">
    <source>
        <dbReference type="SAM" id="MobiDB-lite"/>
    </source>
</evidence>
<sequence>LHSFSSGVGASAELEHPVADVGDGEGFVIADIGAARLLGVTHEIRLLVPPYGLPGQAQDEDAEDEEHGEPDLPDHRRVLLDLVQQFLQEAPVAHLLGSLVPLPIEKEGEPSQFSVSTLETTGWMGPPTPRTFSGHGCSAEGPSNPPEKHPTPEGGSQAAFLSAGTRW</sequence>
<accession>A0A8B9RVI8</accession>
<dbReference type="Proteomes" id="UP000694541">
    <property type="component" value="Unplaced"/>
</dbReference>
<protein>
    <submittedName>
        <fullName evidence="2">Uncharacterized protein</fullName>
    </submittedName>
</protein>
<proteinExistence type="predicted"/>
<dbReference type="Ensembl" id="ENSANIT00000014220.1">
    <property type="protein sequence ID" value="ENSANIP00000013742.1"/>
    <property type="gene ID" value="ENSANIG00000009324.1"/>
</dbReference>
<feature type="region of interest" description="Disordered" evidence="1">
    <location>
        <begin position="51"/>
        <end position="74"/>
    </location>
</feature>
<name>A0A8B9RVI8_9AVES</name>
<feature type="region of interest" description="Disordered" evidence="1">
    <location>
        <begin position="123"/>
        <end position="167"/>
    </location>
</feature>
<keyword evidence="3" id="KW-1185">Reference proteome</keyword>
<organism evidence="2 3">
    <name type="scientific">Accipiter nisus</name>
    <name type="common">Eurasian sparrowhawk</name>
    <dbReference type="NCBI Taxonomy" id="211598"/>
    <lineage>
        <taxon>Eukaryota</taxon>
        <taxon>Metazoa</taxon>
        <taxon>Chordata</taxon>
        <taxon>Craniata</taxon>
        <taxon>Vertebrata</taxon>
        <taxon>Euteleostomi</taxon>
        <taxon>Archelosauria</taxon>
        <taxon>Archosauria</taxon>
        <taxon>Dinosauria</taxon>
        <taxon>Saurischia</taxon>
        <taxon>Theropoda</taxon>
        <taxon>Coelurosauria</taxon>
        <taxon>Aves</taxon>
        <taxon>Neognathae</taxon>
        <taxon>Neoaves</taxon>
        <taxon>Telluraves</taxon>
        <taxon>Accipitrimorphae</taxon>
        <taxon>Accipitriformes</taxon>
        <taxon>Accipitridae</taxon>
        <taxon>Accipitrinae</taxon>
        <taxon>Accipiter</taxon>
    </lineage>
</organism>
<reference evidence="2" key="2">
    <citation type="submission" date="2025-09" db="UniProtKB">
        <authorList>
            <consortium name="Ensembl"/>
        </authorList>
    </citation>
    <scope>IDENTIFICATION</scope>
</reference>